<protein>
    <submittedName>
        <fullName evidence="1">MtfA protein</fullName>
    </submittedName>
</protein>
<organism evidence="1 2">
    <name type="scientific">Candidatus Limivivens merdigallinarum</name>
    <dbReference type="NCBI Taxonomy" id="2840859"/>
    <lineage>
        <taxon>Bacteria</taxon>
        <taxon>Bacillati</taxon>
        <taxon>Bacillota</taxon>
        <taxon>Clostridia</taxon>
        <taxon>Lachnospirales</taxon>
        <taxon>Lachnospiraceae</taxon>
        <taxon>Lachnospiraceae incertae sedis</taxon>
        <taxon>Candidatus Limivivens</taxon>
    </lineage>
</organism>
<dbReference type="AlphaFoldDB" id="A0A9D0ZSK9"/>
<proteinExistence type="predicted"/>
<sequence length="250" mass="28234">MTLRIGRREEVSDLKRGTLGVLIGDKHTLKDWGLGWLAVTLGFPEPKTYEQDVPCADGTIDLTEAMTGGDVKYKNRSLSLEFEVPDRDFGDWANKVSEIANYLHGQKMKIILDNDKAFYYIGRLTVDAEKTDREESKLVLSGDVEPYKYELCSGLEDWLWDPFNFNNGIIRNYKDLEVNGTRTLVIRGRRKKVIPVFECSTAMTVSFDGLDYDLPAGRSKVFDIYLGEGDNELVFTGNGTVSVDYRGGML</sequence>
<evidence type="ECO:0000313" key="2">
    <source>
        <dbReference type="Proteomes" id="UP000886886"/>
    </source>
</evidence>
<evidence type="ECO:0000313" key="1">
    <source>
        <dbReference type="EMBL" id="HIQ95039.1"/>
    </source>
</evidence>
<accession>A0A9D0ZSK9</accession>
<gene>
    <name evidence="1" type="ORF">IAB26_00605</name>
</gene>
<comment type="caution">
    <text evidence="1">The sequence shown here is derived from an EMBL/GenBank/DDBJ whole genome shotgun (WGS) entry which is preliminary data.</text>
</comment>
<name>A0A9D0ZSK9_9FIRM</name>
<dbReference type="Proteomes" id="UP000886886">
    <property type="component" value="Unassembled WGS sequence"/>
</dbReference>
<reference evidence="1" key="1">
    <citation type="submission" date="2020-10" db="EMBL/GenBank/DDBJ databases">
        <authorList>
            <person name="Gilroy R."/>
        </authorList>
    </citation>
    <scope>NUCLEOTIDE SEQUENCE</scope>
    <source>
        <strain evidence="1">ChiSjej3B21-11622</strain>
    </source>
</reference>
<dbReference type="Gene3D" id="2.40.30.200">
    <property type="match status" value="1"/>
</dbReference>
<dbReference type="EMBL" id="DVFT01000009">
    <property type="protein sequence ID" value="HIQ95039.1"/>
    <property type="molecule type" value="Genomic_DNA"/>
</dbReference>
<reference evidence="1" key="2">
    <citation type="journal article" date="2021" name="PeerJ">
        <title>Extensive microbial diversity within the chicken gut microbiome revealed by metagenomics and culture.</title>
        <authorList>
            <person name="Gilroy R."/>
            <person name="Ravi A."/>
            <person name="Getino M."/>
            <person name="Pursley I."/>
            <person name="Horton D.L."/>
            <person name="Alikhan N.F."/>
            <person name="Baker D."/>
            <person name="Gharbi K."/>
            <person name="Hall N."/>
            <person name="Watson M."/>
            <person name="Adriaenssens E.M."/>
            <person name="Foster-Nyarko E."/>
            <person name="Jarju S."/>
            <person name="Secka A."/>
            <person name="Antonio M."/>
            <person name="Oren A."/>
            <person name="Chaudhuri R.R."/>
            <person name="La Ragione R."/>
            <person name="Hildebrand F."/>
            <person name="Pallen M.J."/>
        </authorList>
    </citation>
    <scope>NUCLEOTIDE SEQUENCE</scope>
    <source>
        <strain evidence="1">ChiSjej3B21-11622</strain>
    </source>
</reference>